<gene>
    <name evidence="2" type="ORF">Bca52824_033315</name>
</gene>
<feature type="compositionally biased region" description="Acidic residues" evidence="1">
    <location>
        <begin position="198"/>
        <end position="209"/>
    </location>
</feature>
<name>A0A8X7V6Z3_BRACI</name>
<comment type="caution">
    <text evidence="2">The sequence shown here is derived from an EMBL/GenBank/DDBJ whole genome shotgun (WGS) entry which is preliminary data.</text>
</comment>
<evidence type="ECO:0008006" key="4">
    <source>
        <dbReference type="Google" id="ProtNLM"/>
    </source>
</evidence>
<feature type="region of interest" description="Disordered" evidence="1">
    <location>
        <begin position="163"/>
        <end position="262"/>
    </location>
</feature>
<accession>A0A8X7V6Z3</accession>
<feature type="compositionally biased region" description="Polar residues" evidence="1">
    <location>
        <begin position="246"/>
        <end position="256"/>
    </location>
</feature>
<evidence type="ECO:0000313" key="2">
    <source>
        <dbReference type="EMBL" id="KAG2304664.1"/>
    </source>
</evidence>
<dbReference type="AlphaFoldDB" id="A0A8X7V6Z3"/>
<feature type="compositionally biased region" description="Basic and acidic residues" evidence="1">
    <location>
        <begin position="73"/>
        <end position="108"/>
    </location>
</feature>
<sequence length="262" mass="29153">MKQGDSSVREYNSSFLTAGLLDNHDQRMLVNMYRDGLKEDIRVALGSTEFSTIDGIMQAALDIEEGGRSSSSDSEKRPKNKPRTEMQPEDGHSGEEPYGDKDTSKMKQGDSSVREYNALFAAAGLTNNPDQGMLVKMYRDGLKEDIRVALGSTEFSTIEDVMQAAIDIEEGPRSSSSDSSNESDESEKRLKKKPQTEFEPEDEQPDEDPYGDKYETDDGEGSTPNTRNESESESDSAVDLRDHQEYLQNNHLSCSESSEESD</sequence>
<proteinExistence type="predicted"/>
<feature type="region of interest" description="Disordered" evidence="1">
    <location>
        <begin position="64"/>
        <end position="110"/>
    </location>
</feature>
<dbReference type="Proteomes" id="UP000886595">
    <property type="component" value="Unassembled WGS sequence"/>
</dbReference>
<evidence type="ECO:0000256" key="1">
    <source>
        <dbReference type="SAM" id="MobiDB-lite"/>
    </source>
</evidence>
<keyword evidence="3" id="KW-1185">Reference proteome</keyword>
<organism evidence="2 3">
    <name type="scientific">Brassica carinata</name>
    <name type="common">Ethiopian mustard</name>
    <name type="synonym">Abyssinian cabbage</name>
    <dbReference type="NCBI Taxonomy" id="52824"/>
    <lineage>
        <taxon>Eukaryota</taxon>
        <taxon>Viridiplantae</taxon>
        <taxon>Streptophyta</taxon>
        <taxon>Embryophyta</taxon>
        <taxon>Tracheophyta</taxon>
        <taxon>Spermatophyta</taxon>
        <taxon>Magnoliopsida</taxon>
        <taxon>eudicotyledons</taxon>
        <taxon>Gunneridae</taxon>
        <taxon>Pentapetalae</taxon>
        <taxon>rosids</taxon>
        <taxon>malvids</taxon>
        <taxon>Brassicales</taxon>
        <taxon>Brassicaceae</taxon>
        <taxon>Brassiceae</taxon>
        <taxon>Brassica</taxon>
    </lineage>
</organism>
<reference evidence="2 3" key="1">
    <citation type="submission" date="2020-02" db="EMBL/GenBank/DDBJ databases">
        <authorList>
            <person name="Ma Q."/>
            <person name="Huang Y."/>
            <person name="Song X."/>
            <person name="Pei D."/>
        </authorList>
    </citation>
    <scope>NUCLEOTIDE SEQUENCE [LARGE SCALE GENOMIC DNA]</scope>
    <source>
        <strain evidence="2">Sxm20200214</strain>
        <tissue evidence="2">Leaf</tissue>
    </source>
</reference>
<evidence type="ECO:0000313" key="3">
    <source>
        <dbReference type="Proteomes" id="UP000886595"/>
    </source>
</evidence>
<dbReference type="EMBL" id="JAAMPC010000007">
    <property type="protein sequence ID" value="KAG2304664.1"/>
    <property type="molecule type" value="Genomic_DNA"/>
</dbReference>
<protein>
    <recommendedName>
        <fullName evidence="4">Retrotransposon gag domain-containing protein</fullName>
    </recommendedName>
</protein>